<dbReference type="Gene3D" id="3.40.50.150">
    <property type="entry name" value="Vaccinia Virus protein VP39"/>
    <property type="match status" value="1"/>
</dbReference>
<reference evidence="2" key="1">
    <citation type="submission" date="2020-08" db="EMBL/GenBank/DDBJ databases">
        <title>Genomic insights into the carbon and energy metabolism of the first obligate autotrophic acetogenic bacterium Aceticella autotrophica gen. nov., sp. nov.</title>
        <authorList>
            <person name="Toshchakov S.V."/>
            <person name="Elcheninov A.G."/>
            <person name="Kublanov I.V."/>
            <person name="Frolov E.N."/>
            <person name="Lebedinsky A.V."/>
        </authorList>
    </citation>
    <scope>NUCLEOTIDE SEQUENCE</scope>
    <source>
        <strain evidence="2">3443-3Ac</strain>
    </source>
</reference>
<dbReference type="InterPro" id="IPR029063">
    <property type="entry name" value="SAM-dependent_MTases_sf"/>
</dbReference>
<dbReference type="GO" id="GO:0032259">
    <property type="term" value="P:methylation"/>
    <property type="evidence" value="ECO:0007669"/>
    <property type="project" value="UniProtKB-KW"/>
</dbReference>
<dbReference type="GO" id="GO:0008757">
    <property type="term" value="F:S-adenosylmethionine-dependent methyltransferase activity"/>
    <property type="evidence" value="ECO:0007669"/>
    <property type="project" value="InterPro"/>
</dbReference>
<dbReference type="PANTHER" id="PTHR43591">
    <property type="entry name" value="METHYLTRANSFERASE"/>
    <property type="match status" value="1"/>
</dbReference>
<dbReference type="PANTHER" id="PTHR43591:SF24">
    <property type="entry name" value="2-METHOXY-6-POLYPRENYL-1,4-BENZOQUINOL METHYLASE, MITOCHONDRIAL"/>
    <property type="match status" value="1"/>
</dbReference>
<keyword evidence="2" id="KW-0489">Methyltransferase</keyword>
<dbReference type="SUPFAM" id="SSF53335">
    <property type="entry name" value="S-adenosyl-L-methionine-dependent methyltransferases"/>
    <property type="match status" value="1"/>
</dbReference>
<dbReference type="KEGG" id="aaut:ACETAC_08355"/>
<dbReference type="EMBL" id="CP060096">
    <property type="protein sequence ID" value="QSZ26881.1"/>
    <property type="molecule type" value="Genomic_DNA"/>
</dbReference>
<dbReference type="InterPro" id="IPR013216">
    <property type="entry name" value="Methyltransf_11"/>
</dbReference>
<dbReference type="CDD" id="cd02440">
    <property type="entry name" value="AdoMet_MTases"/>
    <property type="match status" value="1"/>
</dbReference>
<feature type="domain" description="Methyltransferase type 11" evidence="1">
    <location>
        <begin position="39"/>
        <end position="137"/>
    </location>
</feature>
<keyword evidence="3" id="KW-1185">Reference proteome</keyword>
<accession>A0A975AUU9</accession>
<keyword evidence="2" id="KW-0808">Transferase</keyword>
<dbReference type="Proteomes" id="UP000671913">
    <property type="component" value="Chromosome"/>
</dbReference>
<dbReference type="RefSeq" id="WP_284679572.1">
    <property type="nucleotide sequence ID" value="NZ_CP060096.1"/>
</dbReference>
<protein>
    <submittedName>
        <fullName evidence="2">Class I SAM-dependent methyltransferase</fullName>
    </submittedName>
</protein>
<sequence length="210" mass="23430">MEINVKEFDEIARNIFAPVYPVIAKQIKCRTGITTGTCLDIGSGGGYLGIELSKITDLSVILLDKSEEMLKIAGDNIIKNALETKVRTQLGDVHNIPFEDQTINLVISRGSIFFWHDLPKAFKEIYRILTPDGMAYIGGGFGTAKLKEQVATNMKKRNKEWKGGMIQTFGNNPVEMLDNQLNHAGIKNYKVIMDESGLWLIMKGCNNSEM</sequence>
<proteinExistence type="predicted"/>
<gene>
    <name evidence="2" type="ORF">ACETAC_08355</name>
</gene>
<evidence type="ECO:0000313" key="3">
    <source>
        <dbReference type="Proteomes" id="UP000671913"/>
    </source>
</evidence>
<name>A0A975AUU9_9THEO</name>
<dbReference type="AlphaFoldDB" id="A0A975AUU9"/>
<organism evidence="2 3">
    <name type="scientific">Aceticella autotrophica</name>
    <dbReference type="NCBI Taxonomy" id="2755338"/>
    <lineage>
        <taxon>Bacteria</taxon>
        <taxon>Bacillati</taxon>
        <taxon>Bacillota</taxon>
        <taxon>Clostridia</taxon>
        <taxon>Thermoanaerobacterales</taxon>
        <taxon>Thermoanaerobacteraceae</taxon>
        <taxon>Aceticella</taxon>
    </lineage>
</organism>
<dbReference type="Pfam" id="PF08241">
    <property type="entry name" value="Methyltransf_11"/>
    <property type="match status" value="1"/>
</dbReference>
<evidence type="ECO:0000259" key="1">
    <source>
        <dbReference type="Pfam" id="PF08241"/>
    </source>
</evidence>
<evidence type="ECO:0000313" key="2">
    <source>
        <dbReference type="EMBL" id="QSZ26881.1"/>
    </source>
</evidence>